<proteinExistence type="inferred from homology"/>
<dbReference type="PANTHER" id="PTHR12232:SF0">
    <property type="entry name" value="THIOREDOXIN DOMAIN-CONTAINING PROTEIN"/>
    <property type="match status" value="1"/>
</dbReference>
<dbReference type="InterPro" id="IPR051033">
    <property type="entry name" value="SH3BGR"/>
</dbReference>
<accession>A0A0L0FNZ9</accession>
<dbReference type="Pfam" id="PF04908">
    <property type="entry name" value="SH3BGR"/>
    <property type="match status" value="1"/>
</dbReference>
<dbReference type="STRING" id="667725.A0A0L0FNZ9"/>
<gene>
    <name evidence="2" type="ORF">SARC_09366</name>
</gene>
<reference evidence="2 3" key="1">
    <citation type="submission" date="2011-02" db="EMBL/GenBank/DDBJ databases">
        <title>The Genome Sequence of Sphaeroforma arctica JP610.</title>
        <authorList>
            <consortium name="The Broad Institute Genome Sequencing Platform"/>
            <person name="Russ C."/>
            <person name="Cuomo C."/>
            <person name="Young S.K."/>
            <person name="Zeng Q."/>
            <person name="Gargeya S."/>
            <person name="Alvarado L."/>
            <person name="Berlin A."/>
            <person name="Chapman S.B."/>
            <person name="Chen Z."/>
            <person name="Freedman E."/>
            <person name="Gellesch M."/>
            <person name="Goldberg J."/>
            <person name="Griggs A."/>
            <person name="Gujja S."/>
            <person name="Heilman E."/>
            <person name="Heiman D."/>
            <person name="Howarth C."/>
            <person name="Mehta T."/>
            <person name="Neiman D."/>
            <person name="Pearson M."/>
            <person name="Roberts A."/>
            <person name="Saif S."/>
            <person name="Shea T."/>
            <person name="Shenoy N."/>
            <person name="Sisk P."/>
            <person name="Stolte C."/>
            <person name="Sykes S."/>
            <person name="White J."/>
            <person name="Yandava C."/>
            <person name="Burger G."/>
            <person name="Gray M.W."/>
            <person name="Holland P.W.H."/>
            <person name="King N."/>
            <person name="Lang F.B.F."/>
            <person name="Roger A.J."/>
            <person name="Ruiz-Trillo I."/>
            <person name="Haas B."/>
            <person name="Nusbaum C."/>
            <person name="Birren B."/>
        </authorList>
    </citation>
    <scope>NUCLEOTIDE SEQUENCE [LARGE SCALE GENOMIC DNA]</scope>
    <source>
        <strain evidence="2 3">JP610</strain>
    </source>
</reference>
<dbReference type="InterPro" id="IPR036249">
    <property type="entry name" value="Thioredoxin-like_sf"/>
</dbReference>
<dbReference type="PROSITE" id="PS51354">
    <property type="entry name" value="GLUTAREDOXIN_2"/>
    <property type="match status" value="1"/>
</dbReference>
<dbReference type="InterPro" id="IPR006993">
    <property type="entry name" value="Glut_rich_SH3-bd"/>
</dbReference>
<dbReference type="AlphaFoldDB" id="A0A0L0FNZ9"/>
<sequence length="93" mass="10676">MTRVEIFTSSVSGNRKVDGETKSIKMFFDAHKIEYKEIDISLDENEDKKKYLLAKSGSRTIPKVFVDDEFKGDYETLMYANEDGLLKQSLGLE</sequence>
<evidence type="ECO:0000256" key="1">
    <source>
        <dbReference type="ARBA" id="ARBA00007764"/>
    </source>
</evidence>
<organism evidence="2 3">
    <name type="scientific">Sphaeroforma arctica JP610</name>
    <dbReference type="NCBI Taxonomy" id="667725"/>
    <lineage>
        <taxon>Eukaryota</taxon>
        <taxon>Ichthyosporea</taxon>
        <taxon>Ichthyophonida</taxon>
        <taxon>Sphaeroforma</taxon>
    </lineage>
</organism>
<dbReference type="GO" id="GO:0005737">
    <property type="term" value="C:cytoplasm"/>
    <property type="evidence" value="ECO:0007669"/>
    <property type="project" value="TreeGrafter"/>
</dbReference>
<dbReference type="Proteomes" id="UP000054560">
    <property type="component" value="Unassembled WGS sequence"/>
</dbReference>
<name>A0A0L0FNZ9_9EUKA</name>
<dbReference type="PANTHER" id="PTHR12232">
    <property type="entry name" value="SH3 DOMAIN-BINDING GLUTAMIC ACID-RICH-LIKE PROTEIN"/>
    <property type="match status" value="1"/>
</dbReference>
<dbReference type="SUPFAM" id="SSF52833">
    <property type="entry name" value="Thioredoxin-like"/>
    <property type="match status" value="1"/>
</dbReference>
<dbReference type="OrthoDB" id="9932926at2759"/>
<comment type="similarity">
    <text evidence="1">Belongs to the SH3BGR family.</text>
</comment>
<evidence type="ECO:0000313" key="3">
    <source>
        <dbReference type="Proteomes" id="UP000054560"/>
    </source>
</evidence>
<keyword evidence="3" id="KW-1185">Reference proteome</keyword>
<evidence type="ECO:0000313" key="2">
    <source>
        <dbReference type="EMBL" id="KNC78196.1"/>
    </source>
</evidence>
<protein>
    <submittedName>
        <fullName evidence="2">Uncharacterized protein</fullName>
    </submittedName>
</protein>
<dbReference type="GeneID" id="25909870"/>
<dbReference type="RefSeq" id="XP_014152098.1">
    <property type="nucleotide sequence ID" value="XM_014296623.1"/>
</dbReference>
<dbReference type="EMBL" id="KQ242540">
    <property type="protein sequence ID" value="KNC78196.1"/>
    <property type="molecule type" value="Genomic_DNA"/>
</dbReference>
<dbReference type="Gene3D" id="3.40.30.10">
    <property type="entry name" value="Glutaredoxin"/>
    <property type="match status" value="1"/>
</dbReference>